<reference evidence="2 3" key="1">
    <citation type="journal article" date="2016" name="Front. Microbiol.">
        <title>Genomic Resource of Rice Seed Associated Bacteria.</title>
        <authorList>
            <person name="Midha S."/>
            <person name="Bansal K."/>
            <person name="Sharma S."/>
            <person name="Kumar N."/>
            <person name="Patil P.P."/>
            <person name="Chaudhry V."/>
            <person name="Patil P.B."/>
        </authorList>
    </citation>
    <scope>NUCLEOTIDE SEQUENCE [LARGE SCALE GENOMIC DNA]</scope>
    <source>
        <strain evidence="2 3">SB4</strain>
    </source>
</reference>
<dbReference type="Proteomes" id="UP000074072">
    <property type="component" value="Unassembled WGS sequence"/>
</dbReference>
<protein>
    <submittedName>
        <fullName evidence="2">Uncharacterized protein</fullName>
    </submittedName>
</protein>
<evidence type="ECO:0000313" key="2">
    <source>
        <dbReference type="EMBL" id="KTW00049.1"/>
    </source>
</evidence>
<organism evidence="2 3">
    <name type="scientific">Sphingomonas sanguinis</name>
    <dbReference type="NCBI Taxonomy" id="33051"/>
    <lineage>
        <taxon>Bacteria</taxon>
        <taxon>Pseudomonadati</taxon>
        <taxon>Pseudomonadota</taxon>
        <taxon>Alphaproteobacteria</taxon>
        <taxon>Sphingomonadales</taxon>
        <taxon>Sphingomonadaceae</taxon>
        <taxon>Sphingomonas</taxon>
    </lineage>
</organism>
<evidence type="ECO:0000313" key="3">
    <source>
        <dbReference type="Proteomes" id="UP000074072"/>
    </source>
</evidence>
<dbReference type="AlphaFoldDB" id="A0A147IWE8"/>
<name>A0A147IWE8_9SPHN</name>
<sequence>MKIVRARQRDRASSLPGFDRNFPPQTREWGIDKLQLRLTGQWRTTLADGRAFFATRLSDPALPWLRNHDANRSGVTVETVQPSLLTLSLKISATRCSETEGAIIAELSANPTRTLASLIARFGDQEDFRARIFSMDVLTFFGVAVEPSGIPRSLDGSDNYLPDRPPVHSLLGDDPFATFIPTYIAQLQILLSRTLSEYDGGFGFDGSDQVIASPDGEIRLSWGQIAVPQIETYFERFHRNAIPAVRGAAVSILDADTASRVTLYPAYQEQPSLERDGDRLALTAAISSTVDGRHTLSVYAKTPSRIRFEVRRQRRGRYGSDAIGNSGASCPPHMARLVNILLSVERQDAARLIRWTDLFEFFDEPDLPSIGDFAYVMRAIFRAANGSAELFDLLTERLLVDGGLAIGINPQISIAAIRYLERAGVIEKGRIRHRYSPSQIARYRLVGVYRSLRERMLMGISGQSGADMTRAI</sequence>
<dbReference type="PATRIC" id="fig|33051.4.peg.2208"/>
<proteinExistence type="predicted"/>
<dbReference type="OrthoDB" id="7596338at2"/>
<dbReference type="EMBL" id="LDTE01000041">
    <property type="protein sequence ID" value="KTW00049.1"/>
    <property type="molecule type" value="Genomic_DNA"/>
</dbReference>
<gene>
    <name evidence="2" type="ORF">SB4_07525</name>
</gene>
<comment type="caution">
    <text evidence="2">The sequence shown here is derived from an EMBL/GenBank/DDBJ whole genome shotgun (WGS) entry which is preliminary data.</text>
</comment>
<feature type="region of interest" description="Disordered" evidence="1">
    <location>
        <begin position="1"/>
        <end position="21"/>
    </location>
</feature>
<evidence type="ECO:0000256" key="1">
    <source>
        <dbReference type="SAM" id="MobiDB-lite"/>
    </source>
</evidence>
<dbReference type="RefSeq" id="WP_153006125.1">
    <property type="nucleotide sequence ID" value="NZ_LDTE01000041.1"/>
</dbReference>
<accession>A0A147IWE8</accession>